<dbReference type="OrthoDB" id="339325at2759"/>
<proteinExistence type="evidence at transcript level"/>
<evidence type="ECO:0000259" key="11">
    <source>
        <dbReference type="PROSITE" id="PS50011"/>
    </source>
</evidence>
<keyword evidence="5" id="KW-0547">Nucleotide-binding</keyword>
<evidence type="ECO:0000313" key="12">
    <source>
        <dbReference type="EMBL" id="CDG70267.1"/>
    </source>
</evidence>
<dbReference type="PANTHER" id="PTHR44329:SF304">
    <property type="entry name" value="MITOGEN-ACTIVATED PROTEIN KINASE KINASE KINASE 13-LIKE ISOFORM X1"/>
    <property type="match status" value="1"/>
</dbReference>
<dbReference type="AlphaFoldDB" id="T2ME78"/>
<dbReference type="PROSITE" id="PS00108">
    <property type="entry name" value="PROTEIN_KINASE_ST"/>
    <property type="match status" value="1"/>
</dbReference>
<comment type="similarity">
    <text evidence="1">Belongs to the protein kinase superfamily. STE Ser/Thr protein kinase family. MAP kinase kinase kinase subfamily.</text>
</comment>
<dbReference type="Pfam" id="PF07714">
    <property type="entry name" value="PK_Tyr_Ser-Thr"/>
    <property type="match status" value="1"/>
</dbReference>
<comment type="catalytic activity">
    <reaction evidence="9">
        <text>L-seryl-[protein] + ATP = O-phospho-L-seryl-[protein] + ADP + H(+)</text>
        <dbReference type="Rhea" id="RHEA:17989"/>
        <dbReference type="Rhea" id="RHEA-COMP:9863"/>
        <dbReference type="Rhea" id="RHEA-COMP:11604"/>
        <dbReference type="ChEBI" id="CHEBI:15378"/>
        <dbReference type="ChEBI" id="CHEBI:29999"/>
        <dbReference type="ChEBI" id="CHEBI:30616"/>
        <dbReference type="ChEBI" id="CHEBI:83421"/>
        <dbReference type="ChEBI" id="CHEBI:456216"/>
        <dbReference type="EC" id="2.7.11.25"/>
    </reaction>
</comment>
<feature type="coiled-coil region" evidence="10">
    <location>
        <begin position="370"/>
        <end position="430"/>
    </location>
</feature>
<dbReference type="EC" id="2.7.11.25" evidence="2"/>
<evidence type="ECO:0000256" key="2">
    <source>
        <dbReference type="ARBA" id="ARBA00012406"/>
    </source>
</evidence>
<keyword evidence="4" id="KW-0808">Transferase</keyword>
<comment type="catalytic activity">
    <reaction evidence="8">
        <text>L-threonyl-[protein] + ATP = O-phospho-L-threonyl-[protein] + ADP + H(+)</text>
        <dbReference type="Rhea" id="RHEA:46608"/>
        <dbReference type="Rhea" id="RHEA-COMP:11060"/>
        <dbReference type="Rhea" id="RHEA-COMP:11605"/>
        <dbReference type="ChEBI" id="CHEBI:15378"/>
        <dbReference type="ChEBI" id="CHEBI:30013"/>
        <dbReference type="ChEBI" id="CHEBI:30616"/>
        <dbReference type="ChEBI" id="CHEBI:61977"/>
        <dbReference type="ChEBI" id="CHEBI:456216"/>
        <dbReference type="EC" id="2.7.11.25"/>
    </reaction>
</comment>
<evidence type="ECO:0000256" key="5">
    <source>
        <dbReference type="ARBA" id="ARBA00022741"/>
    </source>
</evidence>
<keyword evidence="6 12" id="KW-0418">Kinase</keyword>
<keyword evidence="7" id="KW-0067">ATP-binding</keyword>
<dbReference type="GO" id="GO:0005524">
    <property type="term" value="F:ATP binding"/>
    <property type="evidence" value="ECO:0007669"/>
    <property type="project" value="UniProtKB-KW"/>
</dbReference>
<dbReference type="InterPro" id="IPR001245">
    <property type="entry name" value="Ser-Thr/Tyr_kinase_cat_dom"/>
</dbReference>
<dbReference type="GO" id="GO:0004709">
    <property type="term" value="F:MAP kinase kinase kinase activity"/>
    <property type="evidence" value="ECO:0007669"/>
    <property type="project" value="UniProtKB-EC"/>
</dbReference>
<evidence type="ECO:0000256" key="1">
    <source>
        <dbReference type="ARBA" id="ARBA00006529"/>
    </source>
</evidence>
<dbReference type="SUPFAM" id="SSF56112">
    <property type="entry name" value="Protein kinase-like (PK-like)"/>
    <property type="match status" value="1"/>
</dbReference>
<dbReference type="Gene3D" id="1.10.510.10">
    <property type="entry name" value="Transferase(Phosphotransferase) domain 1"/>
    <property type="match status" value="1"/>
</dbReference>
<keyword evidence="10" id="KW-0175">Coiled coil</keyword>
<dbReference type="InterPro" id="IPR011009">
    <property type="entry name" value="Kinase-like_dom_sf"/>
</dbReference>
<evidence type="ECO:0000256" key="10">
    <source>
        <dbReference type="SAM" id="Coils"/>
    </source>
</evidence>
<dbReference type="PROSITE" id="PS50011">
    <property type="entry name" value="PROTEIN_KINASE_DOM"/>
    <property type="match status" value="1"/>
</dbReference>
<sequence length="493" mass="57134">MGFLTSSTKLDCVEPDIVKDVPEGAIGTPETSTSINSVHSQNLPFKNTLSIKSILGYIEPFFNICRPKTIKKDNNWEIPFEDIKELEWIGSGAQGAVFLGKWKSEEVAIKKVRSEKDTCIKDLIYLEHKNVVKFRGVCSQGPGYSLVMEYCPFGQLYEALRRDKEVTPTLLVNWSRQIADGMAYLHSHKIIHRDLKSPNILISYNDTLKISDFGTWKPMSEKSTNMTFTGTVAWMAPEVIRNDPCSEKVDIWSYGVLVWELLTEEIPYKGVDYSALIWGVGNNSLKLPIPSSCPEGFKLLLNLCWNNKAKNRPTFRQILMHIDIAATDVLTMPKKKYFNKQLSWRHEVVDYFKWLKSQGSQLTLVDNDFMEKKEEEIRQARKIRLEYEERLMKANELYRELNDCMVQLQLREEELKRREIELNVKKAVTNEAENCEDNEVKCCEESEFCAHNEKKKNIEIAKISRKHMKHMHYVKIGLKKRIHGCNAPIFTEF</sequence>
<dbReference type="PRINTS" id="PR00109">
    <property type="entry name" value="TYRKINASE"/>
</dbReference>
<dbReference type="FunFam" id="1.10.510.10:FF:000087">
    <property type="entry name" value="Mitogen-activated protein kinase kinase kinase 12"/>
    <property type="match status" value="1"/>
</dbReference>
<dbReference type="GO" id="GO:0005737">
    <property type="term" value="C:cytoplasm"/>
    <property type="evidence" value="ECO:0007669"/>
    <property type="project" value="TreeGrafter"/>
</dbReference>
<evidence type="ECO:0000256" key="4">
    <source>
        <dbReference type="ARBA" id="ARBA00022679"/>
    </source>
</evidence>
<evidence type="ECO:0000256" key="9">
    <source>
        <dbReference type="ARBA" id="ARBA00048329"/>
    </source>
</evidence>
<dbReference type="EMBL" id="HAAD01004035">
    <property type="protein sequence ID" value="CDG70267.1"/>
    <property type="molecule type" value="mRNA"/>
</dbReference>
<evidence type="ECO:0000256" key="6">
    <source>
        <dbReference type="ARBA" id="ARBA00022777"/>
    </source>
</evidence>
<protein>
    <recommendedName>
        <fullName evidence="2">mitogen-activated protein kinase kinase kinase</fullName>
        <ecNumber evidence="2">2.7.11.25</ecNumber>
    </recommendedName>
</protein>
<evidence type="ECO:0000256" key="3">
    <source>
        <dbReference type="ARBA" id="ARBA00022527"/>
    </source>
</evidence>
<name>T2ME78_HYDVU</name>
<feature type="domain" description="Protein kinase" evidence="11">
    <location>
        <begin position="83"/>
        <end position="324"/>
    </location>
</feature>
<dbReference type="InterPro" id="IPR008271">
    <property type="entry name" value="Ser/Thr_kinase_AS"/>
</dbReference>
<dbReference type="SMART" id="SM00220">
    <property type="entry name" value="S_TKc"/>
    <property type="match status" value="1"/>
</dbReference>
<organism evidence="12">
    <name type="scientific">Hydra vulgaris</name>
    <name type="common">Hydra</name>
    <name type="synonym">Hydra attenuata</name>
    <dbReference type="NCBI Taxonomy" id="6087"/>
    <lineage>
        <taxon>Eukaryota</taxon>
        <taxon>Metazoa</taxon>
        <taxon>Cnidaria</taxon>
        <taxon>Hydrozoa</taxon>
        <taxon>Hydroidolina</taxon>
        <taxon>Anthoathecata</taxon>
        <taxon>Aplanulata</taxon>
        <taxon>Hydridae</taxon>
        <taxon>Hydra</taxon>
    </lineage>
</organism>
<dbReference type="InterPro" id="IPR000719">
    <property type="entry name" value="Prot_kinase_dom"/>
</dbReference>
<dbReference type="InterPro" id="IPR051681">
    <property type="entry name" value="Ser/Thr_Kinases-Pseudokinases"/>
</dbReference>
<accession>T2ME78</accession>
<evidence type="ECO:0000256" key="7">
    <source>
        <dbReference type="ARBA" id="ARBA00022840"/>
    </source>
</evidence>
<gene>
    <name evidence="12" type="primary">MAP3K12</name>
</gene>
<dbReference type="Gene3D" id="3.30.200.20">
    <property type="entry name" value="Phosphorylase Kinase, domain 1"/>
    <property type="match status" value="1"/>
</dbReference>
<keyword evidence="3" id="KW-0723">Serine/threonine-protein kinase</keyword>
<reference evidence="12" key="1">
    <citation type="journal article" date="2013" name="Genome Biol. Evol.">
        <title>Punctuated emergences of genetic and phenotypic innovations in eumetazoan, bilaterian, euteleostome, and hominidae ancestors.</title>
        <authorList>
            <person name="Wenger Y."/>
            <person name="Galliot B."/>
        </authorList>
    </citation>
    <scope>NUCLEOTIDE SEQUENCE</scope>
    <source>
        <tissue evidence="12">Whole animals</tissue>
    </source>
</reference>
<dbReference type="PANTHER" id="PTHR44329">
    <property type="entry name" value="SERINE/THREONINE-PROTEIN KINASE TNNI3K-RELATED"/>
    <property type="match status" value="1"/>
</dbReference>
<evidence type="ECO:0000256" key="8">
    <source>
        <dbReference type="ARBA" id="ARBA00047559"/>
    </source>
</evidence>